<keyword evidence="3" id="KW-1185">Reference proteome</keyword>
<evidence type="ECO:0000313" key="3">
    <source>
        <dbReference type="Proteomes" id="UP000106331"/>
    </source>
</evidence>
<dbReference type="KEGG" id="vg:13564470"/>
<dbReference type="RefSeq" id="YP_006666518.1">
    <property type="nucleotide sequence ID" value="NC_018575.1"/>
</dbReference>
<reference evidence="2 3" key="1">
    <citation type="journal article" date="2013" name="Genome Announc.">
        <title>Complete Genome Sequence of the Crocuta crocuta Papillomavirus Type 1 (CcrPV1) from a Spotted Hyena, the First Papillomavirus Characterized in a Member of the Hyaenidae.</title>
        <authorList>
            <person name="Stevens H."/>
            <person name="Heylen E."/>
            <person name="De Keyser K."/>
            <person name="Maes R."/>
            <person name="Kiupel M."/>
            <person name="Wise A."/>
            <person name="Nelson K."/>
            <person name="Holekamp K."/>
            <person name="Engh A."/>
            <person name="McKnight C."/>
            <person name="Van Ranst M."/>
            <person name="Rector A."/>
        </authorList>
    </citation>
    <scope>NUCLEOTIDE SEQUENCE [LARGE SCALE GENOMIC DNA]</scope>
</reference>
<dbReference type="GeneID" id="13564470"/>
<accession>J7EZ09</accession>
<name>J7EZ09_9PAPI</name>
<feature type="non-terminal residue" evidence="2">
    <location>
        <position position="1"/>
    </location>
</feature>
<dbReference type="Proteomes" id="UP000106331">
    <property type="component" value="Segment"/>
</dbReference>
<gene>
    <name evidence="2" type="primary">E4</name>
</gene>
<organism evidence="2 3">
    <name type="scientific">Crocuta crocuta papillomavirus 1</name>
    <dbReference type="NCBI Taxonomy" id="1104917"/>
    <lineage>
        <taxon>Viruses</taxon>
        <taxon>Monodnaviria</taxon>
        <taxon>Shotokuvirae</taxon>
        <taxon>Cossaviricota</taxon>
        <taxon>Papovaviricetes</taxon>
        <taxon>Zurhausenvirales</taxon>
        <taxon>Papillomaviridae</taxon>
        <taxon>Firstpapillomavirinae</taxon>
        <taxon>Lambdapapillomavirus</taxon>
        <taxon>Lambdapapillomavirus 5</taxon>
    </lineage>
</organism>
<protein>
    <submittedName>
        <fullName evidence="2">E4 protein</fullName>
    </submittedName>
</protein>
<proteinExistence type="predicted"/>
<evidence type="ECO:0000313" key="2">
    <source>
        <dbReference type="EMBL" id="AER38251.1"/>
    </source>
</evidence>
<sequence length="106" mass="12006">QHLFPLVPPDLTPPRQVPIPTVGPPGGKHRRRSSHGKNLDVTPCRKHLWGEGLEEEKENEFPLLLLLPSRHPLSRLDLHTNPFRCEAEEDVSGDFLQKLEILLALS</sequence>
<feature type="region of interest" description="Disordered" evidence="1">
    <location>
        <begin position="1"/>
        <end position="41"/>
    </location>
</feature>
<dbReference type="EMBL" id="HQ585856">
    <property type="protein sequence ID" value="AER38251.1"/>
    <property type="molecule type" value="Genomic_DNA"/>
</dbReference>
<evidence type="ECO:0000256" key="1">
    <source>
        <dbReference type="SAM" id="MobiDB-lite"/>
    </source>
</evidence>
<feature type="compositionally biased region" description="Pro residues" evidence="1">
    <location>
        <begin position="1"/>
        <end position="23"/>
    </location>
</feature>